<keyword evidence="3 5" id="KW-1133">Transmembrane helix</keyword>
<dbReference type="PANTHER" id="PTHR22911">
    <property type="entry name" value="ACYL-MALONYL CONDENSING ENZYME-RELATED"/>
    <property type="match status" value="1"/>
</dbReference>
<dbReference type="SUPFAM" id="SSF103481">
    <property type="entry name" value="Multidrug resistance efflux transporter EmrE"/>
    <property type="match status" value="2"/>
</dbReference>
<feature type="transmembrane region" description="Helical" evidence="5">
    <location>
        <begin position="138"/>
        <end position="156"/>
    </location>
</feature>
<evidence type="ECO:0000313" key="7">
    <source>
        <dbReference type="EMBL" id="MDD1781842.1"/>
    </source>
</evidence>
<feature type="transmembrane region" description="Helical" evidence="5">
    <location>
        <begin position="250"/>
        <end position="268"/>
    </location>
</feature>
<organism evidence="7 8">
    <name type="scientific">Enterovibrio qingdaonensis</name>
    <dbReference type="NCBI Taxonomy" id="2899818"/>
    <lineage>
        <taxon>Bacteria</taxon>
        <taxon>Pseudomonadati</taxon>
        <taxon>Pseudomonadota</taxon>
        <taxon>Gammaproteobacteria</taxon>
        <taxon>Vibrionales</taxon>
        <taxon>Vibrionaceae</taxon>
        <taxon>Enterovibrio</taxon>
    </lineage>
</organism>
<evidence type="ECO:0000256" key="3">
    <source>
        <dbReference type="ARBA" id="ARBA00022989"/>
    </source>
</evidence>
<dbReference type="EMBL" id="JAJUBB010000007">
    <property type="protein sequence ID" value="MDD1781842.1"/>
    <property type="molecule type" value="Genomic_DNA"/>
</dbReference>
<reference evidence="7" key="1">
    <citation type="submission" date="2021-12" db="EMBL/GenBank/DDBJ databases">
        <title>Enterovibrio ZSDZ35 sp. nov. and Enterovibrio ZSDZ42 sp. nov., isolated from coastal seawater in Qingdao.</title>
        <authorList>
            <person name="Zhang P."/>
        </authorList>
    </citation>
    <scope>NUCLEOTIDE SEQUENCE</scope>
    <source>
        <strain evidence="7">ZSDZ35</strain>
    </source>
</reference>
<name>A0ABT5QLI3_9GAMM</name>
<dbReference type="Proteomes" id="UP001149821">
    <property type="component" value="Unassembled WGS sequence"/>
</dbReference>
<feature type="transmembrane region" description="Helical" evidence="5">
    <location>
        <begin position="65"/>
        <end position="81"/>
    </location>
</feature>
<gene>
    <name evidence="7" type="ORF">LRP49_11720</name>
</gene>
<feature type="transmembrane region" description="Helical" evidence="5">
    <location>
        <begin position="225"/>
        <end position="244"/>
    </location>
</feature>
<comment type="subcellular location">
    <subcellularLocation>
        <location evidence="1">Membrane</location>
        <topology evidence="1">Multi-pass membrane protein</topology>
    </subcellularLocation>
</comment>
<evidence type="ECO:0000259" key="6">
    <source>
        <dbReference type="Pfam" id="PF00892"/>
    </source>
</evidence>
<feature type="transmembrane region" description="Helical" evidence="5">
    <location>
        <begin position="87"/>
        <end position="105"/>
    </location>
</feature>
<feature type="transmembrane region" description="Helical" evidence="5">
    <location>
        <begin position="25"/>
        <end position="45"/>
    </location>
</feature>
<feature type="transmembrane region" description="Helical" evidence="5">
    <location>
        <begin position="168"/>
        <end position="188"/>
    </location>
</feature>
<feature type="transmembrane region" description="Helical" evidence="5">
    <location>
        <begin position="114"/>
        <end position="132"/>
    </location>
</feature>
<dbReference type="PANTHER" id="PTHR22911:SF6">
    <property type="entry name" value="SOLUTE CARRIER FAMILY 35 MEMBER G1"/>
    <property type="match status" value="1"/>
</dbReference>
<evidence type="ECO:0000256" key="4">
    <source>
        <dbReference type="ARBA" id="ARBA00023136"/>
    </source>
</evidence>
<keyword evidence="4 5" id="KW-0472">Membrane</keyword>
<feature type="domain" description="EamA" evidence="6">
    <location>
        <begin position="140"/>
        <end position="265"/>
    </location>
</feature>
<feature type="domain" description="EamA" evidence="6">
    <location>
        <begin position="4"/>
        <end position="128"/>
    </location>
</feature>
<feature type="transmembrane region" description="Helical" evidence="5">
    <location>
        <begin position="194"/>
        <end position="213"/>
    </location>
</feature>
<accession>A0ABT5QLI3</accession>
<evidence type="ECO:0000256" key="5">
    <source>
        <dbReference type="SAM" id="Phobius"/>
    </source>
</evidence>
<comment type="caution">
    <text evidence="7">The sequence shown here is derived from an EMBL/GenBank/DDBJ whole genome shotgun (WGS) entry which is preliminary data.</text>
</comment>
<dbReference type="InterPro" id="IPR037185">
    <property type="entry name" value="EmrE-like"/>
</dbReference>
<keyword evidence="8" id="KW-1185">Reference proteome</keyword>
<evidence type="ECO:0000256" key="1">
    <source>
        <dbReference type="ARBA" id="ARBA00004141"/>
    </source>
</evidence>
<dbReference type="Pfam" id="PF00892">
    <property type="entry name" value="EamA"/>
    <property type="match status" value="2"/>
</dbReference>
<keyword evidence="2 5" id="KW-0812">Transmembrane</keyword>
<dbReference type="InterPro" id="IPR000620">
    <property type="entry name" value="EamA_dom"/>
</dbReference>
<evidence type="ECO:0000313" key="8">
    <source>
        <dbReference type="Proteomes" id="UP001149821"/>
    </source>
</evidence>
<sequence length="281" mass="30480">MSVALASFCLMAVAAKELSNEVDTFQVLFFRSFIGLIVITSILLASRNASLFTTQRIKLHGMRNSVHFLGQMAWFIGIGLLPLAEVFALEFTVPLWTALIAALFLKERLTVKKLLSIAFGFAGVLVIVQPGMKAIDAASLIVLASAIGYAIAHTCTKSLSSTEHPLTILFYMSLIQLPIGFALAMLNWKTPEGIQWFWLATVALTSLTAHFSIAKAMQNAEATVVVTMDFLRLPLIAVVGVLFYAEPFEVALLAGAALMLFGNLINVASPKGRTSRVAEKQ</sequence>
<evidence type="ECO:0000256" key="2">
    <source>
        <dbReference type="ARBA" id="ARBA00022692"/>
    </source>
</evidence>
<protein>
    <submittedName>
        <fullName evidence="7">DMT family transporter</fullName>
    </submittedName>
</protein>
<proteinExistence type="predicted"/>